<dbReference type="AlphaFoldDB" id="A0A4V2WJD0"/>
<comment type="caution">
    <text evidence="1">The sequence shown here is derived from an EMBL/GenBank/DDBJ whole genome shotgun (WGS) entry which is preliminary data.</text>
</comment>
<protein>
    <submittedName>
        <fullName evidence="1">Ubiquinone biosynthesis protein UbiH</fullName>
    </submittedName>
</protein>
<proteinExistence type="predicted"/>
<dbReference type="InterPro" id="IPR036188">
    <property type="entry name" value="FAD/NAD-bd_sf"/>
</dbReference>
<reference evidence="1 2" key="1">
    <citation type="submission" date="2019-03" db="EMBL/GenBank/DDBJ databases">
        <title>Paracraurococcus aquatilis NE82 genome sequence.</title>
        <authorList>
            <person name="Zhao Y."/>
            <person name="Du Z."/>
        </authorList>
    </citation>
    <scope>NUCLEOTIDE SEQUENCE [LARGE SCALE GENOMIC DNA]</scope>
    <source>
        <strain evidence="1 2">NE82</strain>
    </source>
</reference>
<keyword evidence="1" id="KW-0830">Ubiquinone</keyword>
<dbReference type="Gene3D" id="3.50.50.60">
    <property type="entry name" value="FAD/NAD(P)-binding domain"/>
    <property type="match status" value="1"/>
</dbReference>
<accession>A0A4V2WJD0</accession>
<sequence length="63" mass="6699">MVEARSLRVGLNARLPGMPNLRVFAPATATVERRPEGATVRLSTGETLTARLVVAAEGRNSPL</sequence>
<name>A0A4V2WJD0_9PROT</name>
<organism evidence="1 2">
    <name type="scientific">Roseicella aquatilis</name>
    <dbReference type="NCBI Taxonomy" id="2527868"/>
    <lineage>
        <taxon>Bacteria</taxon>
        <taxon>Pseudomonadati</taxon>
        <taxon>Pseudomonadota</taxon>
        <taxon>Alphaproteobacteria</taxon>
        <taxon>Acetobacterales</taxon>
        <taxon>Roseomonadaceae</taxon>
        <taxon>Roseicella</taxon>
    </lineage>
</organism>
<evidence type="ECO:0000313" key="2">
    <source>
        <dbReference type="Proteomes" id="UP000295023"/>
    </source>
</evidence>
<evidence type="ECO:0000313" key="1">
    <source>
        <dbReference type="EMBL" id="TCZ46951.1"/>
    </source>
</evidence>
<keyword evidence="2" id="KW-1185">Reference proteome</keyword>
<dbReference type="EMBL" id="SKBM01000199">
    <property type="protein sequence ID" value="TCZ46951.1"/>
    <property type="molecule type" value="Genomic_DNA"/>
</dbReference>
<gene>
    <name evidence="1" type="ORF">EXY23_27575</name>
</gene>
<dbReference type="Proteomes" id="UP000295023">
    <property type="component" value="Unassembled WGS sequence"/>
</dbReference>
<dbReference type="SUPFAM" id="SSF51905">
    <property type="entry name" value="FAD/NAD(P)-binding domain"/>
    <property type="match status" value="1"/>
</dbReference>
<feature type="non-terminal residue" evidence="1">
    <location>
        <position position="63"/>
    </location>
</feature>